<sequence length="129" mass="15230">MAMCPPPMRKFRILWKQAIIPVQLEIHQRHPFQVLHFMHWDVAILKMQTNEIRANMKALDYKIDTKFTQLDHKIDTKFTQLDSKVDTKFYQVSKKFDTLMMLIIGGAVLKGGYDVYKDEFKHSGSKEQV</sequence>
<dbReference type="EMBL" id="PYWC01000115">
    <property type="protein sequence ID" value="PWW72198.1"/>
    <property type="molecule type" value="Genomic_DNA"/>
</dbReference>
<gene>
    <name evidence="1" type="ORF">C7212DRAFT_339059</name>
</gene>
<evidence type="ECO:0008006" key="3">
    <source>
        <dbReference type="Google" id="ProtNLM"/>
    </source>
</evidence>
<dbReference type="OrthoDB" id="5401906at2759"/>
<name>A0A317SDH4_9PEZI</name>
<organism evidence="1 2">
    <name type="scientific">Tuber magnatum</name>
    <name type="common">white Piedmont truffle</name>
    <dbReference type="NCBI Taxonomy" id="42249"/>
    <lineage>
        <taxon>Eukaryota</taxon>
        <taxon>Fungi</taxon>
        <taxon>Dikarya</taxon>
        <taxon>Ascomycota</taxon>
        <taxon>Pezizomycotina</taxon>
        <taxon>Pezizomycetes</taxon>
        <taxon>Pezizales</taxon>
        <taxon>Tuberaceae</taxon>
        <taxon>Tuber</taxon>
    </lineage>
</organism>
<dbReference type="AlphaFoldDB" id="A0A317SDH4"/>
<reference evidence="1 2" key="1">
    <citation type="submission" date="2018-03" db="EMBL/GenBank/DDBJ databases">
        <title>Genomes of Pezizomycetes fungi and the evolution of truffles.</title>
        <authorList>
            <person name="Murat C."/>
            <person name="Payen T."/>
            <person name="Noel B."/>
            <person name="Kuo A."/>
            <person name="Martin F.M."/>
        </authorList>
    </citation>
    <scope>NUCLEOTIDE SEQUENCE [LARGE SCALE GENOMIC DNA]</scope>
    <source>
        <strain evidence="1">091103-1</strain>
    </source>
</reference>
<keyword evidence="2" id="KW-1185">Reference proteome</keyword>
<evidence type="ECO:0000313" key="2">
    <source>
        <dbReference type="Proteomes" id="UP000246991"/>
    </source>
</evidence>
<comment type="caution">
    <text evidence="1">The sequence shown here is derived from an EMBL/GenBank/DDBJ whole genome shotgun (WGS) entry which is preliminary data.</text>
</comment>
<dbReference type="Proteomes" id="UP000246991">
    <property type="component" value="Unassembled WGS sequence"/>
</dbReference>
<proteinExistence type="predicted"/>
<accession>A0A317SDH4</accession>
<protein>
    <recommendedName>
        <fullName evidence="3">t-SNARE coiled-coil homology domain-containing protein</fullName>
    </recommendedName>
</protein>
<evidence type="ECO:0000313" key="1">
    <source>
        <dbReference type="EMBL" id="PWW72198.1"/>
    </source>
</evidence>